<evidence type="ECO:0000313" key="1">
    <source>
        <dbReference type="EMBL" id="SDQ41910.1"/>
    </source>
</evidence>
<organism evidence="1 2">
    <name type="scientific">Carnobacterium viridans</name>
    <dbReference type="NCBI Taxonomy" id="174587"/>
    <lineage>
        <taxon>Bacteria</taxon>
        <taxon>Bacillati</taxon>
        <taxon>Bacillota</taxon>
        <taxon>Bacilli</taxon>
        <taxon>Lactobacillales</taxon>
        <taxon>Carnobacteriaceae</taxon>
        <taxon>Carnobacterium</taxon>
    </lineage>
</organism>
<dbReference type="AlphaFoldDB" id="A0A1H1AQM1"/>
<sequence length="86" mass="10417">MHKNENMSETVFNNLTKIGYGYPFKWNEYVIYRTTKDRNLKDLIDYKLSYINTKDKSGNFKNMLEEFRQRFDGYDLPTRGLDEDEV</sequence>
<accession>A0A1H1AQM1</accession>
<gene>
    <name evidence="1" type="ORF">SAMN04487752_2210</name>
</gene>
<dbReference type="EMBL" id="FNJW01000008">
    <property type="protein sequence ID" value="SDQ41910.1"/>
    <property type="molecule type" value="Genomic_DNA"/>
</dbReference>
<reference evidence="2" key="1">
    <citation type="submission" date="2016-10" db="EMBL/GenBank/DDBJ databases">
        <authorList>
            <person name="Varghese N."/>
            <person name="Submissions S."/>
        </authorList>
    </citation>
    <scope>NUCLEOTIDE SEQUENCE [LARGE SCALE GENOMIC DNA]</scope>
    <source>
        <strain evidence="2">MPL-11</strain>
    </source>
</reference>
<dbReference type="RefSeq" id="WP_089977876.1">
    <property type="nucleotide sequence ID" value="NZ_CP084916.1"/>
</dbReference>
<proteinExistence type="predicted"/>
<dbReference type="Proteomes" id="UP000199481">
    <property type="component" value="Unassembled WGS sequence"/>
</dbReference>
<evidence type="ECO:0000313" key="2">
    <source>
        <dbReference type="Proteomes" id="UP000199481"/>
    </source>
</evidence>
<protein>
    <submittedName>
        <fullName evidence="1">Uncharacterized protein</fullName>
    </submittedName>
</protein>
<keyword evidence="2" id="KW-1185">Reference proteome</keyword>
<name>A0A1H1AQM1_9LACT</name>